<reference evidence="2 3" key="1">
    <citation type="submission" date="2017-07" db="EMBL/GenBank/DDBJ databases">
        <title>Draft Genome Sequences of Select Purple Nonsulfur Bacteria.</title>
        <authorList>
            <person name="Lasarre B."/>
            <person name="Mckinlay J.B."/>
        </authorList>
    </citation>
    <scope>NUCLEOTIDE SEQUENCE [LARGE SCALE GENOMIC DNA]</scope>
    <source>
        <strain evidence="2 3">DSM 11907</strain>
    </source>
</reference>
<dbReference type="SUPFAM" id="SSF54427">
    <property type="entry name" value="NTF2-like"/>
    <property type="match status" value="1"/>
</dbReference>
<keyword evidence="3" id="KW-1185">Reference proteome</keyword>
<dbReference type="EMBL" id="NPEU01000011">
    <property type="protein sequence ID" value="RAI41699.1"/>
    <property type="molecule type" value="Genomic_DNA"/>
</dbReference>
<dbReference type="Pfam" id="PF13577">
    <property type="entry name" value="SnoaL_4"/>
    <property type="match status" value="1"/>
</dbReference>
<evidence type="ECO:0000313" key="3">
    <source>
        <dbReference type="Proteomes" id="UP000248863"/>
    </source>
</evidence>
<name>A0A327KS67_9BRAD</name>
<gene>
    <name evidence="2" type="ORF">CH338_02200</name>
</gene>
<dbReference type="Gene3D" id="3.10.450.50">
    <property type="match status" value="1"/>
</dbReference>
<dbReference type="AlphaFoldDB" id="A0A327KS67"/>
<dbReference type="RefSeq" id="WP_111355403.1">
    <property type="nucleotide sequence ID" value="NZ_NHSK01000048.1"/>
</dbReference>
<feature type="domain" description="SnoaL-like" evidence="1">
    <location>
        <begin position="26"/>
        <end position="134"/>
    </location>
</feature>
<evidence type="ECO:0000313" key="2">
    <source>
        <dbReference type="EMBL" id="RAI41699.1"/>
    </source>
</evidence>
<protein>
    <recommendedName>
        <fullName evidence="1">SnoaL-like domain-containing protein</fullName>
    </recommendedName>
</protein>
<evidence type="ECO:0000259" key="1">
    <source>
        <dbReference type="Pfam" id="PF13577"/>
    </source>
</evidence>
<sequence length="158" mass="17365">MVAEPNGGGGRDRGALLQVLTALEVDYWHEVDLHHGREGHGFYVPDGLFVIGDTRMEGRDAVRGFYAWREARGARTARHVVTNFRIDRAGEDEATLRCILLLYAADGEPVLPSLPAIMIADVTSDCVRQDGRWLYRSHVLTPVFMGGVAPTIPPAAEP</sequence>
<comment type="caution">
    <text evidence="2">The sequence shown here is derived from an EMBL/GenBank/DDBJ whole genome shotgun (WGS) entry which is preliminary data.</text>
</comment>
<dbReference type="InterPro" id="IPR037401">
    <property type="entry name" value="SnoaL-like"/>
</dbReference>
<dbReference type="Proteomes" id="UP000248863">
    <property type="component" value="Unassembled WGS sequence"/>
</dbReference>
<organism evidence="2 3">
    <name type="scientific">Rhodoplanes elegans</name>
    <dbReference type="NCBI Taxonomy" id="29408"/>
    <lineage>
        <taxon>Bacteria</taxon>
        <taxon>Pseudomonadati</taxon>
        <taxon>Pseudomonadota</taxon>
        <taxon>Alphaproteobacteria</taxon>
        <taxon>Hyphomicrobiales</taxon>
        <taxon>Nitrobacteraceae</taxon>
        <taxon>Rhodoplanes</taxon>
    </lineage>
</organism>
<accession>A0A327KS67</accession>
<dbReference type="OrthoDB" id="8364121at2"/>
<dbReference type="InterPro" id="IPR032710">
    <property type="entry name" value="NTF2-like_dom_sf"/>
</dbReference>
<proteinExistence type="predicted"/>